<dbReference type="eggNOG" id="COG2202">
    <property type="taxonomic scope" value="Bacteria"/>
</dbReference>
<feature type="domain" description="GGDEF" evidence="4">
    <location>
        <begin position="842"/>
        <end position="976"/>
    </location>
</feature>
<name>U5QFS4_GLOK1</name>
<dbReference type="SMART" id="SM00065">
    <property type="entry name" value="GAF"/>
    <property type="match status" value="2"/>
</dbReference>
<dbReference type="CDD" id="cd19410">
    <property type="entry name" value="HK9-like_sensor"/>
    <property type="match status" value="1"/>
</dbReference>
<dbReference type="SUPFAM" id="SSF55781">
    <property type="entry name" value="GAF domain-like"/>
    <property type="match status" value="2"/>
</dbReference>
<dbReference type="InterPro" id="IPR007891">
    <property type="entry name" value="CHASE3"/>
</dbReference>
<evidence type="ECO:0000259" key="2">
    <source>
        <dbReference type="PROSITE" id="PS50112"/>
    </source>
</evidence>
<dbReference type="Pfam" id="PF13426">
    <property type="entry name" value="PAS_9"/>
    <property type="match status" value="1"/>
</dbReference>
<dbReference type="SUPFAM" id="SSF55785">
    <property type="entry name" value="PYP-like sensor domain (PAS domain)"/>
    <property type="match status" value="2"/>
</dbReference>
<dbReference type="InterPro" id="IPR050469">
    <property type="entry name" value="Diguanylate_Cyclase"/>
</dbReference>
<evidence type="ECO:0000259" key="3">
    <source>
        <dbReference type="PROSITE" id="PS50113"/>
    </source>
</evidence>
<reference evidence="5 6" key="1">
    <citation type="journal article" date="2013" name="PLoS ONE">
        <title>Cultivation and Complete Genome Sequencing of Gloeobacter kilaueensis sp. nov., from a Lava Cave in Kilauea Caldera, Hawai'i.</title>
        <authorList>
            <person name="Saw J.H."/>
            <person name="Schatz M."/>
            <person name="Brown M.V."/>
            <person name="Kunkel D.D."/>
            <person name="Foster J.S."/>
            <person name="Shick H."/>
            <person name="Christensen S."/>
            <person name="Hou S."/>
            <person name="Wan X."/>
            <person name="Donachie S.P."/>
        </authorList>
    </citation>
    <scope>NUCLEOTIDE SEQUENCE [LARGE SCALE GENOMIC DNA]</scope>
    <source>
        <strain evidence="6">JS</strain>
    </source>
</reference>
<dbReference type="InterPro" id="IPR035965">
    <property type="entry name" value="PAS-like_dom_sf"/>
</dbReference>
<organism evidence="5 6">
    <name type="scientific">Gloeobacter kilaueensis (strain ATCC BAA-2537 / CCAP 1431/1 / ULC 316 / JS1)</name>
    <dbReference type="NCBI Taxonomy" id="1183438"/>
    <lineage>
        <taxon>Bacteria</taxon>
        <taxon>Bacillati</taxon>
        <taxon>Cyanobacteriota</taxon>
        <taxon>Cyanophyceae</taxon>
        <taxon>Gloeobacterales</taxon>
        <taxon>Gloeobacteraceae</taxon>
        <taxon>Gloeobacter</taxon>
    </lineage>
</organism>
<dbReference type="OrthoDB" id="9812260at2"/>
<dbReference type="Gene3D" id="3.30.450.40">
    <property type="match status" value="2"/>
</dbReference>
<dbReference type="Pfam" id="PF00990">
    <property type="entry name" value="GGDEF"/>
    <property type="match status" value="1"/>
</dbReference>
<dbReference type="PROSITE" id="PS50113">
    <property type="entry name" value="PAC"/>
    <property type="match status" value="1"/>
</dbReference>
<dbReference type="InterPro" id="IPR000700">
    <property type="entry name" value="PAS-assoc_C"/>
</dbReference>
<evidence type="ECO:0000313" key="5">
    <source>
        <dbReference type="EMBL" id="AGY57733.1"/>
    </source>
</evidence>
<dbReference type="InterPro" id="IPR000160">
    <property type="entry name" value="GGDEF_dom"/>
</dbReference>
<dbReference type="InterPro" id="IPR013656">
    <property type="entry name" value="PAS_4"/>
</dbReference>
<dbReference type="NCBIfam" id="TIGR00254">
    <property type="entry name" value="GGDEF"/>
    <property type="match status" value="1"/>
</dbReference>
<feature type="domain" description="PAC" evidence="3">
    <location>
        <begin position="586"/>
        <end position="636"/>
    </location>
</feature>
<dbReference type="Pfam" id="PF05227">
    <property type="entry name" value="CHASE3"/>
    <property type="match status" value="1"/>
</dbReference>
<evidence type="ECO:0000256" key="1">
    <source>
        <dbReference type="SAM" id="Phobius"/>
    </source>
</evidence>
<dbReference type="AlphaFoldDB" id="U5QFS4"/>
<dbReference type="Pfam" id="PF13185">
    <property type="entry name" value="GAF_2"/>
    <property type="match status" value="1"/>
</dbReference>
<dbReference type="CDD" id="cd00130">
    <property type="entry name" value="PAS"/>
    <property type="match status" value="2"/>
</dbReference>
<dbReference type="GO" id="GO:0052621">
    <property type="term" value="F:diguanylate cyclase activity"/>
    <property type="evidence" value="ECO:0007669"/>
    <property type="project" value="TreeGrafter"/>
</dbReference>
<feature type="domain" description="PAS" evidence="2">
    <location>
        <begin position="222"/>
        <end position="292"/>
    </location>
</feature>
<dbReference type="PROSITE" id="PS50112">
    <property type="entry name" value="PAS"/>
    <property type="match status" value="2"/>
</dbReference>
<dbReference type="GO" id="GO:1902201">
    <property type="term" value="P:negative regulation of bacterial-type flagellum-dependent cell motility"/>
    <property type="evidence" value="ECO:0007669"/>
    <property type="project" value="TreeGrafter"/>
</dbReference>
<dbReference type="CDD" id="cd01949">
    <property type="entry name" value="GGDEF"/>
    <property type="match status" value="1"/>
</dbReference>
<dbReference type="STRING" id="1183438.GKIL_1487"/>
<dbReference type="EMBL" id="CP003587">
    <property type="protein sequence ID" value="AGY57733.1"/>
    <property type="molecule type" value="Genomic_DNA"/>
</dbReference>
<feature type="domain" description="PAS" evidence="2">
    <location>
        <begin position="514"/>
        <end position="557"/>
    </location>
</feature>
<dbReference type="GO" id="GO:0043709">
    <property type="term" value="P:cell adhesion involved in single-species biofilm formation"/>
    <property type="evidence" value="ECO:0007669"/>
    <property type="project" value="TreeGrafter"/>
</dbReference>
<dbReference type="NCBIfam" id="TIGR00229">
    <property type="entry name" value="sensory_box"/>
    <property type="match status" value="2"/>
</dbReference>
<dbReference type="Proteomes" id="UP000017396">
    <property type="component" value="Chromosome"/>
</dbReference>
<dbReference type="SUPFAM" id="SSF55073">
    <property type="entry name" value="Nucleotide cyclase"/>
    <property type="match status" value="1"/>
</dbReference>
<dbReference type="InterPro" id="IPR029016">
    <property type="entry name" value="GAF-like_dom_sf"/>
</dbReference>
<dbReference type="RefSeq" id="WP_023172839.1">
    <property type="nucleotide sequence ID" value="NC_022600.1"/>
</dbReference>
<evidence type="ECO:0000259" key="4">
    <source>
        <dbReference type="PROSITE" id="PS50887"/>
    </source>
</evidence>
<sequence length="979" mass="109062">MKWSIENKVAVGFACALVIGAVVAAFSYRTNQLSLRSSERVAHTYQVLRALENTLVGVFQTESGARGYALTGGQRRFLDGFEAGKLLARNSANQVAVLTEDNPIQQDRVRRLQELVTAKSRRLDGFVRTFDREGFAAAAAITKTGVGKRMTDEMSRIVAQMVETEETLLTERSEALAAEGRLTSILWATGGVLTLLLFGLIYAFVRWDIKQRSQVETALRDSQLQFESFMNNGPAQAFIKDEQGRYIYINRTLERTFNTTQAELLGRTDFEWLPEEVARQVRTNDEAIIASGNSRELLEMVPAGSKNHEWLVFKFPFKTSGGQQLLGGIAIDVTEQRRTERRLAVQHQLSEILVGATSLETVAPALLRFLVEGLEWDLAELWLVNGQAEALYLLDSWHKFNVPLAHFDSVTDGLTFEWGQGLPGQVWAAGRPVWMSDVTEDKSFVRAISARFDGLHGAFGFPITEGGTVWGVMTLFSRQIQTPDEEMMATASSVGNQLGQFVERQRVQQALQASEQRFRTLVEQATDTILVYDLEGRLIDVNQHACRSLGYSREELLALRVADIDSIVQKTADEQPWSSQIDQLPLTVESVHRRKDGSTFPVENRISLLELAEEAFILALVRDVSDRKQAEAQLQQTNDRMSVTVKKLERRTKEMALTGQMSQLLQACLKLDEATGVMGHSLAALFTGLAGEVALVRESGNLVEPVVHWGEPAESVIAFEPRTCWALRRGQMHFVEEGNSPLRCQHLQNCLPAAALCVPLTAQGETLGVLTLRELQPGSLEEDEQKLALVVAEQIALAVANLKLREKLRDQSLRDPLTGLFNRRYLEETIERELYRVQRSGSVLSVLMLDVDHFKSFNDRFGHDAGDVVLQAIGNLLLKQVRNSDIACRFGGEEFLIVLPDATLQTTVERAELLRLQVEQLHLLYRGEPLGPVTISIGAASLDEHGPTSQTIIQAADEALYAAKRGGRNRVLVAPTRRS</sequence>
<dbReference type="InterPro" id="IPR003018">
    <property type="entry name" value="GAF"/>
</dbReference>
<dbReference type="InterPro" id="IPR000014">
    <property type="entry name" value="PAS"/>
</dbReference>
<accession>U5QFS4</accession>
<keyword evidence="1" id="KW-0472">Membrane</keyword>
<dbReference type="PATRIC" id="fig|1183438.3.peg.1466"/>
<protein>
    <submittedName>
        <fullName evidence="5">Diguanylate cyclase</fullName>
    </submittedName>
</protein>
<proteinExistence type="predicted"/>
<dbReference type="FunFam" id="3.30.70.270:FF:000001">
    <property type="entry name" value="Diguanylate cyclase domain protein"/>
    <property type="match status" value="1"/>
</dbReference>
<dbReference type="PROSITE" id="PS50887">
    <property type="entry name" value="GGDEF"/>
    <property type="match status" value="1"/>
</dbReference>
<evidence type="ECO:0000313" key="6">
    <source>
        <dbReference type="Proteomes" id="UP000017396"/>
    </source>
</evidence>
<dbReference type="SMART" id="SM00091">
    <property type="entry name" value="PAS"/>
    <property type="match status" value="2"/>
</dbReference>
<dbReference type="InterPro" id="IPR029787">
    <property type="entry name" value="Nucleotide_cyclase"/>
</dbReference>
<dbReference type="Pfam" id="PF08448">
    <property type="entry name" value="PAS_4"/>
    <property type="match status" value="1"/>
</dbReference>
<dbReference type="PANTHER" id="PTHR45138">
    <property type="entry name" value="REGULATORY COMPONENTS OF SENSORY TRANSDUCTION SYSTEM"/>
    <property type="match status" value="1"/>
</dbReference>
<dbReference type="GO" id="GO:0005886">
    <property type="term" value="C:plasma membrane"/>
    <property type="evidence" value="ECO:0007669"/>
    <property type="project" value="TreeGrafter"/>
</dbReference>
<dbReference type="SMART" id="SM00267">
    <property type="entry name" value="GGDEF"/>
    <property type="match status" value="1"/>
</dbReference>
<dbReference type="Gene3D" id="3.30.450.20">
    <property type="entry name" value="PAS domain"/>
    <property type="match status" value="2"/>
</dbReference>
<dbReference type="eggNOG" id="COG2203">
    <property type="taxonomic scope" value="Bacteria"/>
</dbReference>
<dbReference type="eggNOG" id="COG3706">
    <property type="taxonomic scope" value="Bacteria"/>
</dbReference>
<feature type="transmembrane region" description="Helical" evidence="1">
    <location>
        <begin position="185"/>
        <end position="205"/>
    </location>
</feature>
<dbReference type="InterPro" id="IPR043128">
    <property type="entry name" value="Rev_trsase/Diguanyl_cyclase"/>
</dbReference>
<keyword evidence="1" id="KW-0812">Transmembrane</keyword>
<dbReference type="PANTHER" id="PTHR45138:SF9">
    <property type="entry name" value="DIGUANYLATE CYCLASE DGCM-RELATED"/>
    <property type="match status" value="1"/>
</dbReference>
<gene>
    <name evidence="5" type="primary">pleD</name>
    <name evidence="5" type="ORF">GKIL_1487</name>
</gene>
<dbReference type="Gene3D" id="3.30.70.270">
    <property type="match status" value="1"/>
</dbReference>
<dbReference type="Pfam" id="PF01590">
    <property type="entry name" value="GAF"/>
    <property type="match status" value="1"/>
</dbReference>
<keyword evidence="6" id="KW-1185">Reference proteome</keyword>
<dbReference type="HOGENOM" id="CLU_303800_0_0_3"/>
<keyword evidence="1" id="KW-1133">Transmembrane helix</keyword>
<dbReference type="KEGG" id="glj:GKIL_1487"/>